<protein>
    <submittedName>
        <fullName evidence="1">Uncharacterized protein</fullName>
    </submittedName>
</protein>
<accession>A0AA40KQ68</accession>
<evidence type="ECO:0000313" key="1">
    <source>
        <dbReference type="EMBL" id="KAK1128577.1"/>
    </source>
</evidence>
<organism evidence="1 2">
    <name type="scientific">Melipona bicolor</name>
    <dbReference type="NCBI Taxonomy" id="60889"/>
    <lineage>
        <taxon>Eukaryota</taxon>
        <taxon>Metazoa</taxon>
        <taxon>Ecdysozoa</taxon>
        <taxon>Arthropoda</taxon>
        <taxon>Hexapoda</taxon>
        <taxon>Insecta</taxon>
        <taxon>Pterygota</taxon>
        <taxon>Neoptera</taxon>
        <taxon>Endopterygota</taxon>
        <taxon>Hymenoptera</taxon>
        <taxon>Apocrita</taxon>
        <taxon>Aculeata</taxon>
        <taxon>Apoidea</taxon>
        <taxon>Anthophila</taxon>
        <taxon>Apidae</taxon>
        <taxon>Melipona</taxon>
    </lineage>
</organism>
<dbReference type="Proteomes" id="UP001177670">
    <property type="component" value="Unassembled WGS sequence"/>
</dbReference>
<dbReference type="AlphaFoldDB" id="A0AA40KQ68"/>
<feature type="non-terminal residue" evidence="1">
    <location>
        <position position="95"/>
    </location>
</feature>
<comment type="caution">
    <text evidence="1">The sequence shown here is derived from an EMBL/GenBank/DDBJ whole genome shotgun (WGS) entry which is preliminary data.</text>
</comment>
<sequence>MQRIVEFVLHDRAMLWWLAKVASISSISTKKLLGYAYTVKRVRRHTTHTSRRCRCGPAARNGESYEFDASRDVAVAVLAKILLEELPGIGSTART</sequence>
<keyword evidence="2" id="KW-1185">Reference proteome</keyword>
<gene>
    <name evidence="1" type="ORF">K0M31_003035</name>
</gene>
<reference evidence="1" key="1">
    <citation type="submission" date="2021-10" db="EMBL/GenBank/DDBJ databases">
        <title>Melipona bicolor Genome sequencing and assembly.</title>
        <authorList>
            <person name="Araujo N.S."/>
            <person name="Arias M.C."/>
        </authorList>
    </citation>
    <scope>NUCLEOTIDE SEQUENCE</scope>
    <source>
        <strain evidence="1">USP_2M_L1-L4_2017</strain>
        <tissue evidence="1">Whole body</tissue>
    </source>
</reference>
<name>A0AA40KQ68_9HYME</name>
<dbReference type="EMBL" id="JAHYIQ010000010">
    <property type="protein sequence ID" value="KAK1128577.1"/>
    <property type="molecule type" value="Genomic_DNA"/>
</dbReference>
<evidence type="ECO:0000313" key="2">
    <source>
        <dbReference type="Proteomes" id="UP001177670"/>
    </source>
</evidence>
<proteinExistence type="predicted"/>